<keyword evidence="3 7" id="KW-0812">Transmembrane</keyword>
<dbReference type="RefSeq" id="WP_344126088.1">
    <property type="nucleotide sequence ID" value="NZ_BAAALT010000013.1"/>
</dbReference>
<keyword evidence="5 7" id="KW-0472">Membrane</keyword>
<sequence length="214" mass="23556">MRLVQRLPQRWQGLAHELAKFGTIGVINLCVNVGVSNLLWITIFQNSEVKGKAVATIVATTAAYFMNRHWTYRDRPKSTLRREYALFFFFNLVGLVIETAVLAFGKYGLHITHLLALNLFTGIGIVIGTVFRFWAYRTHVFKAEPAETSAMEAFASVPPELAEDLDAEAARITETDAPANAGTATSGTNGATRGKNTRNMPAQKGRRPAGANTR</sequence>
<feature type="domain" description="GtrA/DPMS transmembrane" evidence="8">
    <location>
        <begin position="20"/>
        <end position="141"/>
    </location>
</feature>
<keyword evidence="10" id="KW-1185">Reference proteome</keyword>
<protein>
    <recommendedName>
        <fullName evidence="8">GtrA/DPMS transmembrane domain-containing protein</fullName>
    </recommendedName>
</protein>
<evidence type="ECO:0000256" key="3">
    <source>
        <dbReference type="ARBA" id="ARBA00022692"/>
    </source>
</evidence>
<accession>A0ABN2LGI9</accession>
<feature type="compositionally biased region" description="Low complexity" evidence="6">
    <location>
        <begin position="179"/>
        <end position="194"/>
    </location>
</feature>
<evidence type="ECO:0000256" key="4">
    <source>
        <dbReference type="ARBA" id="ARBA00022989"/>
    </source>
</evidence>
<gene>
    <name evidence="9" type="ORF">GCM10009682_06720</name>
</gene>
<comment type="caution">
    <text evidence="9">The sequence shown here is derived from an EMBL/GenBank/DDBJ whole genome shotgun (WGS) entry which is preliminary data.</text>
</comment>
<evidence type="ECO:0000256" key="5">
    <source>
        <dbReference type="ARBA" id="ARBA00023136"/>
    </source>
</evidence>
<proteinExistence type="inferred from homology"/>
<feature type="transmembrane region" description="Helical" evidence="7">
    <location>
        <begin position="111"/>
        <end position="134"/>
    </location>
</feature>
<evidence type="ECO:0000313" key="10">
    <source>
        <dbReference type="Proteomes" id="UP001500218"/>
    </source>
</evidence>
<dbReference type="InterPro" id="IPR051401">
    <property type="entry name" value="GtrA_CellWall_Glycosyl"/>
</dbReference>
<feature type="transmembrane region" description="Helical" evidence="7">
    <location>
        <begin position="21"/>
        <end position="43"/>
    </location>
</feature>
<feature type="transmembrane region" description="Helical" evidence="7">
    <location>
        <begin position="86"/>
        <end position="105"/>
    </location>
</feature>
<evidence type="ECO:0000259" key="8">
    <source>
        <dbReference type="Pfam" id="PF04138"/>
    </source>
</evidence>
<dbReference type="EMBL" id="BAAALT010000013">
    <property type="protein sequence ID" value="GAA1787356.1"/>
    <property type="molecule type" value="Genomic_DNA"/>
</dbReference>
<evidence type="ECO:0000256" key="7">
    <source>
        <dbReference type="SAM" id="Phobius"/>
    </source>
</evidence>
<evidence type="ECO:0000256" key="1">
    <source>
        <dbReference type="ARBA" id="ARBA00004141"/>
    </source>
</evidence>
<dbReference type="PANTHER" id="PTHR38459">
    <property type="entry name" value="PROPHAGE BACTOPRENOL-LINKED GLUCOSE TRANSLOCASE HOMOLOG"/>
    <property type="match status" value="1"/>
</dbReference>
<dbReference type="InterPro" id="IPR007267">
    <property type="entry name" value="GtrA_DPMS_TM"/>
</dbReference>
<reference evidence="9 10" key="1">
    <citation type="journal article" date="2019" name="Int. J. Syst. Evol. Microbiol.">
        <title>The Global Catalogue of Microorganisms (GCM) 10K type strain sequencing project: providing services to taxonomists for standard genome sequencing and annotation.</title>
        <authorList>
            <consortium name="The Broad Institute Genomics Platform"/>
            <consortium name="The Broad Institute Genome Sequencing Center for Infectious Disease"/>
            <person name="Wu L."/>
            <person name="Ma J."/>
        </authorList>
    </citation>
    <scope>NUCLEOTIDE SEQUENCE [LARGE SCALE GENOMIC DNA]</scope>
    <source>
        <strain evidence="9 10">JCM 13250</strain>
    </source>
</reference>
<dbReference type="Proteomes" id="UP001500218">
    <property type="component" value="Unassembled WGS sequence"/>
</dbReference>
<organism evidence="9 10">
    <name type="scientific">Luedemannella flava</name>
    <dbReference type="NCBI Taxonomy" id="349316"/>
    <lineage>
        <taxon>Bacteria</taxon>
        <taxon>Bacillati</taxon>
        <taxon>Actinomycetota</taxon>
        <taxon>Actinomycetes</taxon>
        <taxon>Micromonosporales</taxon>
        <taxon>Micromonosporaceae</taxon>
        <taxon>Luedemannella</taxon>
    </lineage>
</organism>
<feature type="region of interest" description="Disordered" evidence="6">
    <location>
        <begin position="167"/>
        <end position="214"/>
    </location>
</feature>
<comment type="subcellular location">
    <subcellularLocation>
        <location evidence="1">Membrane</location>
        <topology evidence="1">Multi-pass membrane protein</topology>
    </subcellularLocation>
</comment>
<name>A0ABN2LGI9_9ACTN</name>
<keyword evidence="4 7" id="KW-1133">Transmembrane helix</keyword>
<evidence type="ECO:0000256" key="6">
    <source>
        <dbReference type="SAM" id="MobiDB-lite"/>
    </source>
</evidence>
<dbReference type="Pfam" id="PF04138">
    <property type="entry name" value="GtrA_DPMS_TM"/>
    <property type="match status" value="1"/>
</dbReference>
<comment type="similarity">
    <text evidence="2">Belongs to the GtrA family.</text>
</comment>
<feature type="transmembrane region" description="Helical" evidence="7">
    <location>
        <begin position="49"/>
        <end position="66"/>
    </location>
</feature>
<evidence type="ECO:0000313" key="9">
    <source>
        <dbReference type="EMBL" id="GAA1787356.1"/>
    </source>
</evidence>
<dbReference type="PANTHER" id="PTHR38459:SF1">
    <property type="entry name" value="PROPHAGE BACTOPRENOL-LINKED GLUCOSE TRANSLOCASE HOMOLOG"/>
    <property type="match status" value="1"/>
</dbReference>
<evidence type="ECO:0000256" key="2">
    <source>
        <dbReference type="ARBA" id="ARBA00009399"/>
    </source>
</evidence>